<dbReference type="AlphaFoldDB" id="A0A8J4E6I1"/>
<dbReference type="EMBL" id="BOPG01000107">
    <property type="protein sequence ID" value="GIJ64105.1"/>
    <property type="molecule type" value="Genomic_DNA"/>
</dbReference>
<evidence type="ECO:0000256" key="2">
    <source>
        <dbReference type="ARBA" id="ARBA00023125"/>
    </source>
</evidence>
<sequence length="329" mass="34855">MPAESGVTIYQVAARAGVGIATVSRALRGSGPVSRRSREKVERAVRELGFRPSQLGVSLARGKHAANGIVFPDLSGPYYAEVVIGYEETASRLGRSVLICSTRGRDDIGATVLGFASRVDGLVILGHDVDDTTIAAVLAARLPTVLLARPAVGTADTLNTENRRSAKALAEHLISHGHRALRFVGDPARAPDVRERYAGLRAGLRAHGLPCRAPLRCALTDEAGRYAVHELLKSERPDALVCANDEVALGALQAAAEVGLRVPADVAVTGWDDVMAARHTGLTTVRQPMRDLGAKAAAALDELISGVRITPRHDVLPTEPIIRRTCGPH</sequence>
<evidence type="ECO:0000256" key="3">
    <source>
        <dbReference type="ARBA" id="ARBA00023163"/>
    </source>
</evidence>
<dbReference type="InterPro" id="IPR028082">
    <property type="entry name" value="Peripla_BP_I"/>
</dbReference>
<keyword evidence="2" id="KW-0238">DNA-binding</keyword>
<proteinExistence type="predicted"/>
<dbReference type="Pfam" id="PF13377">
    <property type="entry name" value="Peripla_BP_3"/>
    <property type="match status" value="1"/>
</dbReference>
<evidence type="ECO:0000259" key="4">
    <source>
        <dbReference type="PROSITE" id="PS50932"/>
    </source>
</evidence>
<dbReference type="PROSITE" id="PS50932">
    <property type="entry name" value="HTH_LACI_2"/>
    <property type="match status" value="1"/>
</dbReference>
<dbReference type="Pfam" id="PF00356">
    <property type="entry name" value="LacI"/>
    <property type="match status" value="1"/>
</dbReference>
<dbReference type="InterPro" id="IPR000843">
    <property type="entry name" value="HTH_LacI"/>
</dbReference>
<protein>
    <submittedName>
        <fullName evidence="5">LacI family transcriptional regulator</fullName>
    </submittedName>
</protein>
<feature type="domain" description="HTH lacI-type" evidence="4">
    <location>
        <begin position="7"/>
        <end position="61"/>
    </location>
</feature>
<dbReference type="SUPFAM" id="SSF47413">
    <property type="entry name" value="lambda repressor-like DNA-binding domains"/>
    <property type="match status" value="1"/>
</dbReference>
<dbReference type="PANTHER" id="PTHR30146:SF109">
    <property type="entry name" value="HTH-TYPE TRANSCRIPTIONAL REGULATOR GALS"/>
    <property type="match status" value="1"/>
</dbReference>
<evidence type="ECO:0000313" key="5">
    <source>
        <dbReference type="EMBL" id="GIJ64105.1"/>
    </source>
</evidence>
<keyword evidence="6" id="KW-1185">Reference proteome</keyword>
<dbReference type="GO" id="GO:0000976">
    <property type="term" value="F:transcription cis-regulatory region binding"/>
    <property type="evidence" value="ECO:0007669"/>
    <property type="project" value="TreeGrafter"/>
</dbReference>
<organism evidence="5 6">
    <name type="scientific">Virgisporangium aurantiacum</name>
    <dbReference type="NCBI Taxonomy" id="175570"/>
    <lineage>
        <taxon>Bacteria</taxon>
        <taxon>Bacillati</taxon>
        <taxon>Actinomycetota</taxon>
        <taxon>Actinomycetes</taxon>
        <taxon>Micromonosporales</taxon>
        <taxon>Micromonosporaceae</taxon>
        <taxon>Virgisporangium</taxon>
    </lineage>
</organism>
<keyword evidence="3" id="KW-0804">Transcription</keyword>
<dbReference type="SMART" id="SM00354">
    <property type="entry name" value="HTH_LACI"/>
    <property type="match status" value="1"/>
</dbReference>
<dbReference type="SUPFAM" id="SSF53822">
    <property type="entry name" value="Periplasmic binding protein-like I"/>
    <property type="match status" value="1"/>
</dbReference>
<evidence type="ECO:0000256" key="1">
    <source>
        <dbReference type="ARBA" id="ARBA00023015"/>
    </source>
</evidence>
<dbReference type="GO" id="GO:0003700">
    <property type="term" value="F:DNA-binding transcription factor activity"/>
    <property type="evidence" value="ECO:0007669"/>
    <property type="project" value="TreeGrafter"/>
</dbReference>
<dbReference type="PANTHER" id="PTHR30146">
    <property type="entry name" value="LACI-RELATED TRANSCRIPTIONAL REPRESSOR"/>
    <property type="match status" value="1"/>
</dbReference>
<dbReference type="CDD" id="cd01392">
    <property type="entry name" value="HTH_LacI"/>
    <property type="match status" value="1"/>
</dbReference>
<dbReference type="Gene3D" id="3.40.50.2300">
    <property type="match status" value="2"/>
</dbReference>
<dbReference type="InterPro" id="IPR010982">
    <property type="entry name" value="Lambda_DNA-bd_dom_sf"/>
</dbReference>
<name>A0A8J4E6I1_9ACTN</name>
<dbReference type="InterPro" id="IPR046335">
    <property type="entry name" value="LacI/GalR-like_sensor"/>
</dbReference>
<dbReference type="Gene3D" id="1.10.260.40">
    <property type="entry name" value="lambda repressor-like DNA-binding domains"/>
    <property type="match status" value="1"/>
</dbReference>
<keyword evidence="1" id="KW-0805">Transcription regulation</keyword>
<dbReference type="Proteomes" id="UP000612585">
    <property type="component" value="Unassembled WGS sequence"/>
</dbReference>
<reference evidence="5" key="1">
    <citation type="submission" date="2021-01" db="EMBL/GenBank/DDBJ databases">
        <title>Whole genome shotgun sequence of Virgisporangium aurantiacum NBRC 16421.</title>
        <authorList>
            <person name="Komaki H."/>
            <person name="Tamura T."/>
        </authorList>
    </citation>
    <scope>NUCLEOTIDE SEQUENCE</scope>
    <source>
        <strain evidence="5">NBRC 16421</strain>
    </source>
</reference>
<evidence type="ECO:0000313" key="6">
    <source>
        <dbReference type="Proteomes" id="UP000612585"/>
    </source>
</evidence>
<accession>A0A8J4E6I1</accession>
<gene>
    <name evidence="5" type="ORF">Vau01_116210</name>
</gene>
<comment type="caution">
    <text evidence="5">The sequence shown here is derived from an EMBL/GenBank/DDBJ whole genome shotgun (WGS) entry which is preliminary data.</text>
</comment>
<dbReference type="CDD" id="cd06267">
    <property type="entry name" value="PBP1_LacI_sugar_binding-like"/>
    <property type="match status" value="1"/>
</dbReference>